<organism evidence="1 2">
    <name type="scientific">Eubacterium callanderi</name>
    <dbReference type="NCBI Taxonomy" id="53442"/>
    <lineage>
        <taxon>Bacteria</taxon>
        <taxon>Bacillati</taxon>
        <taxon>Bacillota</taxon>
        <taxon>Clostridia</taxon>
        <taxon>Eubacteriales</taxon>
        <taxon>Eubacteriaceae</taxon>
        <taxon>Eubacterium</taxon>
    </lineage>
</organism>
<evidence type="ECO:0000313" key="1">
    <source>
        <dbReference type="EMBL" id="SHM54089.1"/>
    </source>
</evidence>
<reference evidence="1 2" key="1">
    <citation type="submission" date="2016-11" db="EMBL/GenBank/DDBJ databases">
        <authorList>
            <person name="Varghese N."/>
            <person name="Submissions S."/>
        </authorList>
    </citation>
    <scope>NUCLEOTIDE SEQUENCE [LARGE SCALE GENOMIC DNA]</scope>
    <source>
        <strain evidence="1 2">FD</strain>
    </source>
</reference>
<protein>
    <submittedName>
        <fullName evidence="1">Uncharacterized protein</fullName>
    </submittedName>
</protein>
<dbReference type="Proteomes" id="UP000184012">
    <property type="component" value="Unassembled WGS sequence"/>
</dbReference>
<dbReference type="EMBL" id="FRBP01000020">
    <property type="protein sequence ID" value="SHM54089.1"/>
    <property type="molecule type" value="Genomic_DNA"/>
</dbReference>
<accession>A0AB74F5Y8</accession>
<sequence length="86" mass="10183">MGLLFDLRDDVEDIRALQDKSIFIQKEIGEYFNFTGDEDKQKILYQYDRISAFVDVLSDYMGETCEALRELSDRMTTEIKNQKEED</sequence>
<evidence type="ECO:0000313" key="2">
    <source>
        <dbReference type="Proteomes" id="UP000184012"/>
    </source>
</evidence>
<dbReference type="RefSeq" id="WP_073383615.1">
    <property type="nucleotide sequence ID" value="NZ_DBGDOQ010000015.1"/>
</dbReference>
<gene>
    <name evidence="1" type="ORF">SAMN04515649_12015</name>
</gene>
<name>A0AB74F5Y8_9FIRM</name>
<proteinExistence type="predicted"/>
<dbReference type="AlphaFoldDB" id="A0AB74F5Y8"/>
<comment type="caution">
    <text evidence="1">The sequence shown here is derived from an EMBL/GenBank/DDBJ whole genome shotgun (WGS) entry which is preliminary data.</text>
</comment>